<dbReference type="GO" id="GO:0009055">
    <property type="term" value="F:electron transfer activity"/>
    <property type="evidence" value="ECO:0007669"/>
    <property type="project" value="TreeGrafter"/>
</dbReference>
<dbReference type="InterPro" id="IPR001055">
    <property type="entry name" value="Adrenodoxin-like"/>
</dbReference>
<evidence type="ECO:0000256" key="1">
    <source>
        <dbReference type="ARBA" id="ARBA00022714"/>
    </source>
</evidence>
<feature type="region of interest" description="Disordered" evidence="5">
    <location>
        <begin position="58"/>
        <end position="103"/>
    </location>
</feature>
<evidence type="ECO:0000256" key="4">
    <source>
        <dbReference type="ARBA" id="ARBA00023014"/>
    </source>
</evidence>
<dbReference type="GO" id="GO:0005739">
    <property type="term" value="C:mitochondrion"/>
    <property type="evidence" value="ECO:0007669"/>
    <property type="project" value="TreeGrafter"/>
</dbReference>
<evidence type="ECO:0000256" key="2">
    <source>
        <dbReference type="ARBA" id="ARBA00022723"/>
    </source>
</evidence>
<sequence>MTAARATVVRNLIRRRGKAPSPSLFGVCGGASSSSRSAVGFGGSSLFGNDTSAVRAGTRAWSSSSSPSPPHRPSSLPSTTIRRMPAPARRTFARSSTPCDETPEDKARTFLLTVGYEPDLADGIVAALRESGMSGEALLSTIRSMAGRWEVGEDEGLEALAGSVRQQLAARDGKSTVKFWVVPPNAWDSGETEKEGGSAPKPLEEEGDEDREVMMTRAFEVEALEGTSITDVAKFGTSSGASTLGEYIECACSGIMACSTCHVVIDPKWHERVGKACEDEQDMLDLAYGPRETSRLGCQVVLTKEMDGLVVRIPGGANNLMDFVPFEG</sequence>
<dbReference type="PANTHER" id="PTHR23426:SF67">
    <property type="entry name" value="2FE-2S FERREDOXIN-TYPE DOMAIN-CONTAINING PROTEIN"/>
    <property type="match status" value="1"/>
</dbReference>
<dbReference type="InterPro" id="IPR001041">
    <property type="entry name" value="2Fe-2S_ferredoxin-type"/>
</dbReference>
<feature type="domain" description="2Fe-2S ferredoxin-type" evidence="6">
    <location>
        <begin position="211"/>
        <end position="317"/>
    </location>
</feature>
<organism evidence="7">
    <name type="scientific">Odontella aurita</name>
    <dbReference type="NCBI Taxonomy" id="265563"/>
    <lineage>
        <taxon>Eukaryota</taxon>
        <taxon>Sar</taxon>
        <taxon>Stramenopiles</taxon>
        <taxon>Ochrophyta</taxon>
        <taxon>Bacillariophyta</taxon>
        <taxon>Mediophyceae</taxon>
        <taxon>Biddulphiophycidae</taxon>
        <taxon>Eupodiscales</taxon>
        <taxon>Odontellaceae</taxon>
        <taxon>Odontella</taxon>
    </lineage>
</organism>
<gene>
    <name evidence="7" type="ORF">OAUR00152_LOCUS36450</name>
</gene>
<protein>
    <recommendedName>
        <fullName evidence="6">2Fe-2S ferredoxin-type domain-containing protein</fullName>
    </recommendedName>
</protein>
<evidence type="ECO:0000313" key="7">
    <source>
        <dbReference type="EMBL" id="CAE2278882.1"/>
    </source>
</evidence>
<keyword evidence="3" id="KW-0408">Iron</keyword>
<accession>A0A7S4NCP5</accession>
<dbReference type="PROSITE" id="PS51085">
    <property type="entry name" value="2FE2S_FER_2"/>
    <property type="match status" value="1"/>
</dbReference>
<feature type="compositionally biased region" description="Low complexity" evidence="5">
    <location>
        <begin position="30"/>
        <end position="39"/>
    </location>
</feature>
<reference evidence="7" key="1">
    <citation type="submission" date="2021-01" db="EMBL/GenBank/DDBJ databases">
        <authorList>
            <person name="Corre E."/>
            <person name="Pelletier E."/>
            <person name="Niang G."/>
            <person name="Scheremetjew M."/>
            <person name="Finn R."/>
            <person name="Kale V."/>
            <person name="Holt S."/>
            <person name="Cochrane G."/>
            <person name="Meng A."/>
            <person name="Brown T."/>
            <person name="Cohen L."/>
        </authorList>
    </citation>
    <scope>NUCLEOTIDE SEQUENCE</scope>
    <source>
        <strain evidence="7">Isolate 1302-5</strain>
    </source>
</reference>
<evidence type="ECO:0000259" key="6">
    <source>
        <dbReference type="PROSITE" id="PS51085"/>
    </source>
</evidence>
<evidence type="ECO:0000256" key="5">
    <source>
        <dbReference type="SAM" id="MobiDB-lite"/>
    </source>
</evidence>
<dbReference type="Gene3D" id="3.10.20.30">
    <property type="match status" value="1"/>
</dbReference>
<keyword evidence="2" id="KW-0479">Metal-binding</keyword>
<feature type="region of interest" description="Disordered" evidence="5">
    <location>
        <begin position="185"/>
        <end position="209"/>
    </location>
</feature>
<dbReference type="PRINTS" id="PR00355">
    <property type="entry name" value="ADRENODOXIN"/>
</dbReference>
<dbReference type="GO" id="GO:0140647">
    <property type="term" value="P:P450-containing electron transport chain"/>
    <property type="evidence" value="ECO:0007669"/>
    <property type="project" value="InterPro"/>
</dbReference>
<dbReference type="AlphaFoldDB" id="A0A7S4NCP5"/>
<dbReference type="GO" id="GO:0051537">
    <property type="term" value="F:2 iron, 2 sulfur cluster binding"/>
    <property type="evidence" value="ECO:0007669"/>
    <property type="project" value="UniProtKB-KW"/>
</dbReference>
<evidence type="ECO:0000256" key="3">
    <source>
        <dbReference type="ARBA" id="ARBA00023004"/>
    </source>
</evidence>
<name>A0A7S4NCP5_9STRA</name>
<dbReference type="SUPFAM" id="SSF54292">
    <property type="entry name" value="2Fe-2S ferredoxin-like"/>
    <property type="match status" value="1"/>
</dbReference>
<keyword evidence="1" id="KW-0001">2Fe-2S</keyword>
<dbReference type="InterPro" id="IPR036010">
    <property type="entry name" value="2Fe-2S_ferredoxin-like_sf"/>
</dbReference>
<dbReference type="CDD" id="cd00207">
    <property type="entry name" value="fer2"/>
    <property type="match status" value="1"/>
</dbReference>
<dbReference type="GO" id="GO:0046872">
    <property type="term" value="F:metal ion binding"/>
    <property type="evidence" value="ECO:0007669"/>
    <property type="project" value="UniProtKB-KW"/>
</dbReference>
<dbReference type="InterPro" id="IPR012675">
    <property type="entry name" value="Beta-grasp_dom_sf"/>
</dbReference>
<keyword evidence="4" id="KW-0411">Iron-sulfur</keyword>
<feature type="region of interest" description="Disordered" evidence="5">
    <location>
        <begin position="16"/>
        <end position="40"/>
    </location>
</feature>
<proteinExistence type="predicted"/>
<dbReference type="EMBL" id="HBKQ01052972">
    <property type="protein sequence ID" value="CAE2278882.1"/>
    <property type="molecule type" value="Transcribed_RNA"/>
</dbReference>
<dbReference type="PANTHER" id="PTHR23426">
    <property type="entry name" value="FERREDOXIN/ADRENODOXIN"/>
    <property type="match status" value="1"/>
</dbReference>